<gene>
    <name evidence="1" type="ORF">ACFHYO_14160</name>
</gene>
<dbReference type="EMBL" id="JBHMQU010000076">
    <property type="protein sequence ID" value="MFC0813246.1"/>
    <property type="molecule type" value="Genomic_DNA"/>
</dbReference>
<evidence type="ECO:0000313" key="1">
    <source>
        <dbReference type="EMBL" id="MFC0813246.1"/>
    </source>
</evidence>
<dbReference type="RefSeq" id="WP_394321225.1">
    <property type="nucleotide sequence ID" value="NZ_JBHMQU010000076.1"/>
</dbReference>
<keyword evidence="2" id="KW-1185">Reference proteome</keyword>
<sequence>MALTDDAGVLTAGGSLERILNCWTAKHNEAVYLPATKVPCSDPELIADEYKFSLQFFKEIMWCRETSAEQLFEALHKSTLFLDPAPKYCPGKPRLNKRRSQCRVNDIRAAARDIYYDARIISL</sequence>
<organism evidence="1 2">
    <name type="scientific">Paracoccus panacisoli</name>
    <dbReference type="NCBI Taxonomy" id="1510163"/>
    <lineage>
        <taxon>Bacteria</taxon>
        <taxon>Pseudomonadati</taxon>
        <taxon>Pseudomonadota</taxon>
        <taxon>Alphaproteobacteria</taxon>
        <taxon>Rhodobacterales</taxon>
        <taxon>Paracoccaceae</taxon>
        <taxon>Paracoccus</taxon>
    </lineage>
</organism>
<name>A0ABV6T8M3_9RHOB</name>
<evidence type="ECO:0000313" key="2">
    <source>
        <dbReference type="Proteomes" id="UP001589920"/>
    </source>
</evidence>
<comment type="caution">
    <text evidence="1">The sequence shown here is derived from an EMBL/GenBank/DDBJ whole genome shotgun (WGS) entry which is preliminary data.</text>
</comment>
<proteinExistence type="predicted"/>
<protein>
    <submittedName>
        <fullName evidence="1">Uncharacterized protein</fullName>
    </submittedName>
</protein>
<accession>A0ABV6T8M3</accession>
<reference evidence="1 2" key="1">
    <citation type="submission" date="2024-09" db="EMBL/GenBank/DDBJ databases">
        <authorList>
            <person name="Sun Q."/>
            <person name="Mori K."/>
        </authorList>
    </citation>
    <scope>NUCLEOTIDE SEQUENCE [LARGE SCALE GENOMIC DNA]</scope>
    <source>
        <strain evidence="1 2">KCTC 42086</strain>
    </source>
</reference>
<dbReference type="Proteomes" id="UP001589920">
    <property type="component" value="Unassembled WGS sequence"/>
</dbReference>